<accession>A0ABN3UN71</accession>
<dbReference type="SUPFAM" id="SSF52540">
    <property type="entry name" value="P-loop containing nucleoside triphosphate hydrolases"/>
    <property type="match status" value="1"/>
</dbReference>
<organism evidence="3 4">
    <name type="scientific">Actinocorallia aurantiaca</name>
    <dbReference type="NCBI Taxonomy" id="46204"/>
    <lineage>
        <taxon>Bacteria</taxon>
        <taxon>Bacillati</taxon>
        <taxon>Actinomycetota</taxon>
        <taxon>Actinomycetes</taxon>
        <taxon>Streptosporangiales</taxon>
        <taxon>Thermomonosporaceae</taxon>
        <taxon>Actinocorallia</taxon>
    </lineage>
</organism>
<dbReference type="Gene3D" id="3.40.50.300">
    <property type="entry name" value="P-loop containing nucleotide triphosphate hydrolases"/>
    <property type="match status" value="1"/>
</dbReference>
<sequence>MRLGRLKVVNYSRLQDVDLEVRQHLVVVGANDVGKTSLLRLLNLALAAPLGQLYQSLSREDLRDTDRPLMVEAVLRDFSAVESGVFYREIDVDPMTRQRTLTVRLEVIPSVDDPEAVDIQRVLAGTADRRPPTREQLLALGWRYLPATRGTGAAQLDGPNSALRILLDGLDLGGEKSHLAGILLDFNAKLHTSEKLSELRSRIAQHLAKSMPKPVAGDDLAVRTAADPAASVLEGVGMYVQREDQYIPVSEQSDGLRQLMAMTLFDLAENSANIIAVDEPELHLHPASQRTVAELFVAGANQKVICTHSPYILQRFEPSDVVVITPDGTAHQIRDDKLNVIEKLRAQWWSSRLLEALTARYVIAVEGVADRIIVEAAARVLGIGLDRIGAVVFELDGADKFRHVYKLLGKEGFGVHVLGLVDVQELGIFTGAIEGKPKDIVGSQVWACQADLEEEYCTALTGPVAGGILIDAGVARAQGLLQSCGATALEELTAEAVAAYCRKNKVEAAVVIAAKLTEAMVQQMSSIRGLLAKVAELAEA</sequence>
<dbReference type="PANTHER" id="PTHR43581:SF4">
    <property type="entry name" value="ATP_GTP PHOSPHATASE"/>
    <property type="match status" value="1"/>
</dbReference>
<evidence type="ECO:0000259" key="1">
    <source>
        <dbReference type="Pfam" id="PF13304"/>
    </source>
</evidence>
<protein>
    <recommendedName>
        <fullName evidence="5">ATP-dependent endonuclease of OLD family</fullName>
    </recommendedName>
</protein>
<dbReference type="Pfam" id="PF13304">
    <property type="entry name" value="AAA_21"/>
    <property type="match status" value="1"/>
</dbReference>
<evidence type="ECO:0000313" key="3">
    <source>
        <dbReference type="EMBL" id="GAA2733843.1"/>
    </source>
</evidence>
<evidence type="ECO:0008006" key="5">
    <source>
        <dbReference type="Google" id="ProtNLM"/>
    </source>
</evidence>
<dbReference type="InterPro" id="IPR027417">
    <property type="entry name" value="P-loop_NTPase"/>
</dbReference>
<proteinExistence type="predicted"/>
<evidence type="ECO:0000313" key="4">
    <source>
        <dbReference type="Proteomes" id="UP001501842"/>
    </source>
</evidence>
<gene>
    <name evidence="3" type="ORF">GCM10010439_54870</name>
</gene>
<dbReference type="InterPro" id="IPR051396">
    <property type="entry name" value="Bact_Antivir_Def_Nuclease"/>
</dbReference>
<dbReference type="Pfam" id="PF20469">
    <property type="entry name" value="OLD-like_TOPRIM"/>
    <property type="match status" value="1"/>
</dbReference>
<dbReference type="EMBL" id="BAAATZ010000026">
    <property type="protein sequence ID" value="GAA2733843.1"/>
    <property type="molecule type" value="Genomic_DNA"/>
</dbReference>
<keyword evidence="4" id="KW-1185">Reference proteome</keyword>
<feature type="domain" description="OLD protein-like TOPRIM" evidence="2">
    <location>
        <begin position="359"/>
        <end position="422"/>
    </location>
</feature>
<dbReference type="PANTHER" id="PTHR43581">
    <property type="entry name" value="ATP/GTP PHOSPHATASE"/>
    <property type="match status" value="1"/>
</dbReference>
<reference evidence="3 4" key="1">
    <citation type="journal article" date="2019" name="Int. J. Syst. Evol. Microbiol.">
        <title>The Global Catalogue of Microorganisms (GCM) 10K type strain sequencing project: providing services to taxonomists for standard genome sequencing and annotation.</title>
        <authorList>
            <consortium name="The Broad Institute Genomics Platform"/>
            <consortium name="The Broad Institute Genome Sequencing Center for Infectious Disease"/>
            <person name="Wu L."/>
            <person name="Ma J."/>
        </authorList>
    </citation>
    <scope>NUCLEOTIDE SEQUENCE [LARGE SCALE GENOMIC DNA]</scope>
    <source>
        <strain evidence="3 4">JCM 8201</strain>
    </source>
</reference>
<comment type="caution">
    <text evidence="3">The sequence shown here is derived from an EMBL/GenBank/DDBJ whole genome shotgun (WGS) entry which is preliminary data.</text>
</comment>
<evidence type="ECO:0000259" key="2">
    <source>
        <dbReference type="Pfam" id="PF20469"/>
    </source>
</evidence>
<name>A0ABN3UN71_9ACTN</name>
<feature type="domain" description="ATPase AAA-type core" evidence="1">
    <location>
        <begin position="26"/>
        <end position="313"/>
    </location>
</feature>
<dbReference type="InterPro" id="IPR034139">
    <property type="entry name" value="TOPRIM_OLD"/>
</dbReference>
<dbReference type="Proteomes" id="UP001501842">
    <property type="component" value="Unassembled WGS sequence"/>
</dbReference>
<dbReference type="InterPro" id="IPR003959">
    <property type="entry name" value="ATPase_AAA_core"/>
</dbReference>